<dbReference type="Proteomes" id="UP000198850">
    <property type="component" value="Unassembled WGS sequence"/>
</dbReference>
<evidence type="ECO:0008006" key="4">
    <source>
        <dbReference type="Google" id="ProtNLM"/>
    </source>
</evidence>
<accession>A0A1H4BF68</accession>
<dbReference type="AlphaFoldDB" id="A0A1H4BF68"/>
<feature type="chain" id="PRO_5011662134" description="Glycine rich protein" evidence="1">
    <location>
        <begin position="29"/>
        <end position="282"/>
    </location>
</feature>
<dbReference type="EMBL" id="FNRA01000003">
    <property type="protein sequence ID" value="SEA46628.1"/>
    <property type="molecule type" value="Genomic_DNA"/>
</dbReference>
<evidence type="ECO:0000313" key="3">
    <source>
        <dbReference type="Proteomes" id="UP000198850"/>
    </source>
</evidence>
<protein>
    <recommendedName>
        <fullName evidence="4">Glycine rich protein</fullName>
    </recommendedName>
</protein>
<organism evidence="2 3">
    <name type="scientific">Pedobacter hartonius</name>
    <dbReference type="NCBI Taxonomy" id="425514"/>
    <lineage>
        <taxon>Bacteria</taxon>
        <taxon>Pseudomonadati</taxon>
        <taxon>Bacteroidota</taxon>
        <taxon>Sphingobacteriia</taxon>
        <taxon>Sphingobacteriales</taxon>
        <taxon>Sphingobacteriaceae</taxon>
        <taxon>Pedobacter</taxon>
    </lineage>
</organism>
<dbReference type="STRING" id="425514.SAMN05443550_103319"/>
<dbReference type="RefSeq" id="WP_262497151.1">
    <property type="nucleotide sequence ID" value="NZ_FNRA01000003.1"/>
</dbReference>
<dbReference type="Pfam" id="PF20125">
    <property type="entry name" value="DUF6515"/>
    <property type="match status" value="1"/>
</dbReference>
<proteinExistence type="predicted"/>
<dbReference type="InterPro" id="IPR045398">
    <property type="entry name" value="DUF6515"/>
</dbReference>
<gene>
    <name evidence="2" type="ORF">SAMN05443550_103319</name>
</gene>
<sequence>MKTLRFKSVIILASLLIVSGFSIDSALAQGRGGRGGGGGFSGASRGGGGGTAFHGSPGRGISGGSAFRGGSSRSFHGGGGTRIAGRGGRGGFYGGGHYAGRGGFGRGYYGHGFGRPYYGYYNYYRPYLGFSLNILPFGYYPFFWGDAQYYYSGGLYYRQYDNEYKVVVPPVGAEVPKLPSDAQEVTINGETYYEYKGVYYSPVEKADGKTSYVIAGKDGVLNTPDGDISAGNGAKLGDVANELPEGAREVTVRGEKLYVSEDGVYYEAIQDGDKTTYKVVGI</sequence>
<keyword evidence="1" id="KW-0732">Signal</keyword>
<evidence type="ECO:0000256" key="1">
    <source>
        <dbReference type="SAM" id="SignalP"/>
    </source>
</evidence>
<evidence type="ECO:0000313" key="2">
    <source>
        <dbReference type="EMBL" id="SEA46628.1"/>
    </source>
</evidence>
<keyword evidence="3" id="KW-1185">Reference proteome</keyword>
<name>A0A1H4BF68_9SPHI</name>
<reference evidence="2 3" key="1">
    <citation type="submission" date="2016-10" db="EMBL/GenBank/DDBJ databases">
        <authorList>
            <person name="de Groot N.N."/>
        </authorList>
    </citation>
    <scope>NUCLEOTIDE SEQUENCE [LARGE SCALE GENOMIC DNA]</scope>
    <source>
        <strain evidence="2 3">DSM 19033</strain>
    </source>
</reference>
<feature type="signal peptide" evidence="1">
    <location>
        <begin position="1"/>
        <end position="28"/>
    </location>
</feature>